<sequence length="263" mass="30062">MLYTSSNRNVKTFYREKLLVNIFATREEMRKYAAKEVASKIRELLEGKNEINIVFAAAPSQEELIEYLVKNPTIQWNRINAFHMDEYIGLGSDDPQSFCNHLRKRIFSKIPFKSVNYIDGETKDPEAECERYSQLLRLYPADIVCLGIGENGHLAFNDPHVADFNDPRLVKVVELELVCRQQQVNDGCFSRLHMVPDKAITLTIPSLMRAPWIFCLAPASSKAQAVYRTLNNGINEKCPASILRTKENAKLYLDEKSASLLEV</sequence>
<dbReference type="EC" id="3.5.99.6" evidence="2"/>
<reference evidence="2" key="1">
    <citation type="submission" date="2019-08" db="EMBL/GenBank/DDBJ databases">
        <authorList>
            <person name="Kucharzyk K."/>
            <person name="Murdoch R.W."/>
            <person name="Higgins S."/>
            <person name="Loffler F."/>
        </authorList>
    </citation>
    <scope>NUCLEOTIDE SEQUENCE</scope>
</reference>
<evidence type="ECO:0000259" key="1">
    <source>
        <dbReference type="Pfam" id="PF01182"/>
    </source>
</evidence>
<comment type="caution">
    <text evidence="2">The sequence shown here is derived from an EMBL/GenBank/DDBJ whole genome shotgun (WGS) entry which is preliminary data.</text>
</comment>
<accession>A0A645AG57</accession>
<dbReference type="Pfam" id="PF01182">
    <property type="entry name" value="Glucosamine_iso"/>
    <property type="match status" value="1"/>
</dbReference>
<dbReference type="CDD" id="cd01399">
    <property type="entry name" value="GlcN6P_deaminase"/>
    <property type="match status" value="1"/>
</dbReference>
<dbReference type="GO" id="GO:0019262">
    <property type="term" value="P:N-acetylneuraminate catabolic process"/>
    <property type="evidence" value="ECO:0007669"/>
    <property type="project" value="TreeGrafter"/>
</dbReference>
<dbReference type="InterPro" id="IPR037171">
    <property type="entry name" value="NagB/RpiA_transferase-like"/>
</dbReference>
<dbReference type="InterPro" id="IPR006148">
    <property type="entry name" value="Glc/Gal-6P_isomerase"/>
</dbReference>
<dbReference type="InterPro" id="IPR004547">
    <property type="entry name" value="Glucosamine6P_isomerase"/>
</dbReference>
<dbReference type="PANTHER" id="PTHR11280">
    <property type="entry name" value="GLUCOSAMINE-6-PHOSPHATE ISOMERASE"/>
    <property type="match status" value="1"/>
</dbReference>
<dbReference type="PANTHER" id="PTHR11280:SF6">
    <property type="entry name" value="GLUCOSAMINE-6-PHOSPHATE ISOMERASE NAGB"/>
    <property type="match status" value="1"/>
</dbReference>
<gene>
    <name evidence="2" type="primary">nagB_41</name>
    <name evidence="2" type="ORF">SDC9_98688</name>
</gene>
<dbReference type="SUPFAM" id="SSF100950">
    <property type="entry name" value="NagB/RpiA/CoA transferase-like"/>
    <property type="match status" value="1"/>
</dbReference>
<name>A0A645AG57_9ZZZZ</name>
<keyword evidence="2" id="KW-0378">Hydrolase</keyword>
<dbReference type="GO" id="GO:0004342">
    <property type="term" value="F:glucosamine-6-phosphate deaminase activity"/>
    <property type="evidence" value="ECO:0007669"/>
    <property type="project" value="UniProtKB-EC"/>
</dbReference>
<dbReference type="GO" id="GO:0006043">
    <property type="term" value="P:glucosamine catabolic process"/>
    <property type="evidence" value="ECO:0007669"/>
    <property type="project" value="TreeGrafter"/>
</dbReference>
<dbReference type="GO" id="GO:0005975">
    <property type="term" value="P:carbohydrate metabolic process"/>
    <property type="evidence" value="ECO:0007669"/>
    <property type="project" value="InterPro"/>
</dbReference>
<proteinExistence type="predicted"/>
<dbReference type="EMBL" id="VSSQ01013639">
    <property type="protein sequence ID" value="MPM51936.1"/>
    <property type="molecule type" value="Genomic_DNA"/>
</dbReference>
<protein>
    <submittedName>
        <fullName evidence="2">Glucosamine-6-phosphate deaminase 1</fullName>
        <ecNumber evidence="2">3.5.99.6</ecNumber>
    </submittedName>
</protein>
<evidence type="ECO:0000313" key="2">
    <source>
        <dbReference type="EMBL" id="MPM51936.1"/>
    </source>
</evidence>
<dbReference type="GO" id="GO:0005737">
    <property type="term" value="C:cytoplasm"/>
    <property type="evidence" value="ECO:0007669"/>
    <property type="project" value="TreeGrafter"/>
</dbReference>
<organism evidence="2">
    <name type="scientific">bioreactor metagenome</name>
    <dbReference type="NCBI Taxonomy" id="1076179"/>
    <lineage>
        <taxon>unclassified sequences</taxon>
        <taxon>metagenomes</taxon>
        <taxon>ecological metagenomes</taxon>
    </lineage>
</organism>
<dbReference type="GO" id="GO:0042802">
    <property type="term" value="F:identical protein binding"/>
    <property type="evidence" value="ECO:0007669"/>
    <property type="project" value="TreeGrafter"/>
</dbReference>
<dbReference type="AlphaFoldDB" id="A0A645AG57"/>
<dbReference type="GO" id="GO:0006046">
    <property type="term" value="P:N-acetylglucosamine catabolic process"/>
    <property type="evidence" value="ECO:0007669"/>
    <property type="project" value="TreeGrafter"/>
</dbReference>
<dbReference type="Gene3D" id="3.40.50.1360">
    <property type="match status" value="1"/>
</dbReference>
<feature type="domain" description="Glucosamine/galactosamine-6-phosphate isomerase" evidence="1">
    <location>
        <begin position="25"/>
        <end position="247"/>
    </location>
</feature>